<name>A0A1M6T089_9FLAO</name>
<sequence length="173" mass="19762">MKSIYLLPLILFSIFVQAQKGYPTPPTSTNRLFYIQHNESKNTFVYDAIFSTKEHLDEQNPVNIYRILYEANGEKKTLTAIQKKLAYGLKIKKKEKNVFLLTLVSYPSQQLILKLNAKKHPVVLTTVNGKEMTLNRVFLKKKSGTGGLSVKLDYILFHGTDKNGNSIQEKIIL</sequence>
<feature type="domain" description="DUF4833" evidence="2">
    <location>
        <begin position="33"/>
        <end position="170"/>
    </location>
</feature>
<evidence type="ECO:0000256" key="1">
    <source>
        <dbReference type="SAM" id="SignalP"/>
    </source>
</evidence>
<dbReference type="STRING" id="1434701.SAMN05443634_101202"/>
<feature type="signal peptide" evidence="1">
    <location>
        <begin position="1"/>
        <end position="18"/>
    </location>
</feature>
<evidence type="ECO:0000313" key="3">
    <source>
        <dbReference type="EMBL" id="GGE94411.1"/>
    </source>
</evidence>
<keyword evidence="1" id="KW-0732">Signal</keyword>
<dbReference type="AlphaFoldDB" id="A0A1M6T089"/>
<dbReference type="Pfam" id="PF16117">
    <property type="entry name" value="DUF4833"/>
    <property type="match status" value="1"/>
</dbReference>
<evidence type="ECO:0000313" key="6">
    <source>
        <dbReference type="Proteomes" id="UP000650994"/>
    </source>
</evidence>
<evidence type="ECO:0000259" key="2">
    <source>
        <dbReference type="Pfam" id="PF16117"/>
    </source>
</evidence>
<reference evidence="5" key="3">
    <citation type="submission" date="2016-11" db="EMBL/GenBank/DDBJ databases">
        <authorList>
            <person name="Varghese N."/>
            <person name="Submissions S."/>
        </authorList>
    </citation>
    <scope>NUCLEOTIDE SEQUENCE [LARGE SCALE GENOMIC DNA]</scope>
    <source>
        <strain evidence="5">DSM 27989</strain>
    </source>
</reference>
<feature type="chain" id="PRO_5012612966" evidence="1">
    <location>
        <begin position="19"/>
        <end position="173"/>
    </location>
</feature>
<dbReference type="Proteomes" id="UP000650994">
    <property type="component" value="Unassembled WGS sequence"/>
</dbReference>
<reference evidence="3" key="5">
    <citation type="submission" date="2024-05" db="EMBL/GenBank/DDBJ databases">
        <authorList>
            <person name="Sun Q."/>
            <person name="Zhou Y."/>
        </authorList>
    </citation>
    <scope>NUCLEOTIDE SEQUENCE</scope>
    <source>
        <strain evidence="3">CGMCC 1.12707</strain>
    </source>
</reference>
<protein>
    <submittedName>
        <fullName evidence="3">DUF4833 domain-containing protein</fullName>
    </submittedName>
</protein>
<dbReference type="Proteomes" id="UP000184120">
    <property type="component" value="Unassembled WGS sequence"/>
</dbReference>
<dbReference type="InterPro" id="IPR032269">
    <property type="entry name" value="DUF4833"/>
</dbReference>
<gene>
    <name evidence="3" type="ORF">GCM10010984_10010</name>
    <name evidence="4" type="ORF">SAMN05443634_101202</name>
</gene>
<dbReference type="EMBL" id="FRBH01000001">
    <property type="protein sequence ID" value="SHK50381.1"/>
    <property type="molecule type" value="Genomic_DNA"/>
</dbReference>
<reference evidence="3" key="1">
    <citation type="journal article" date="2014" name="Int. J. Syst. Evol. Microbiol.">
        <title>Complete genome of a new Firmicutes species belonging to the dominant human colonic microbiota ('Ruminococcus bicirculans') reveals two chromosomes and a selective capacity to utilize plant glucans.</title>
        <authorList>
            <consortium name="NISC Comparative Sequencing Program"/>
            <person name="Wegmann U."/>
            <person name="Louis P."/>
            <person name="Goesmann A."/>
            <person name="Henrissat B."/>
            <person name="Duncan S.H."/>
            <person name="Flint H.J."/>
        </authorList>
    </citation>
    <scope>NUCLEOTIDE SEQUENCE</scope>
    <source>
        <strain evidence="3">CGMCC 1.12707</strain>
    </source>
</reference>
<reference evidence="4" key="2">
    <citation type="submission" date="2016-11" db="EMBL/GenBank/DDBJ databases">
        <authorList>
            <person name="Jaros S."/>
            <person name="Januszkiewicz K."/>
            <person name="Wedrychowicz H."/>
        </authorList>
    </citation>
    <scope>NUCLEOTIDE SEQUENCE [LARGE SCALE GENOMIC DNA]</scope>
    <source>
        <strain evidence="4">DSM 27989</strain>
    </source>
</reference>
<evidence type="ECO:0000313" key="5">
    <source>
        <dbReference type="Proteomes" id="UP000184120"/>
    </source>
</evidence>
<organism evidence="4 5">
    <name type="scientific">Chishuiella changwenlii</name>
    <dbReference type="NCBI Taxonomy" id="1434701"/>
    <lineage>
        <taxon>Bacteria</taxon>
        <taxon>Pseudomonadati</taxon>
        <taxon>Bacteroidota</taxon>
        <taxon>Flavobacteriia</taxon>
        <taxon>Flavobacteriales</taxon>
        <taxon>Weeksellaceae</taxon>
        <taxon>Chishuiella</taxon>
    </lineage>
</organism>
<dbReference type="OrthoDB" id="9785831at2"/>
<keyword evidence="6" id="KW-1185">Reference proteome</keyword>
<proteinExistence type="predicted"/>
<reference evidence="6" key="4">
    <citation type="journal article" date="2019" name="Int. J. Syst. Evol. Microbiol.">
        <title>The Global Catalogue of Microorganisms (GCM) 10K type strain sequencing project: providing services to taxonomists for standard genome sequencing and annotation.</title>
        <authorList>
            <consortium name="The Broad Institute Genomics Platform"/>
            <consortium name="The Broad Institute Genome Sequencing Center for Infectious Disease"/>
            <person name="Wu L."/>
            <person name="Ma J."/>
        </authorList>
    </citation>
    <scope>NUCLEOTIDE SEQUENCE [LARGE SCALE GENOMIC DNA]</scope>
    <source>
        <strain evidence="6">CGMCC 1.12707</strain>
    </source>
</reference>
<dbReference type="RefSeq" id="WP_072929017.1">
    <property type="nucleotide sequence ID" value="NZ_BMFL01000006.1"/>
</dbReference>
<accession>A0A1M6T089</accession>
<dbReference type="EMBL" id="BMFL01000006">
    <property type="protein sequence ID" value="GGE94411.1"/>
    <property type="molecule type" value="Genomic_DNA"/>
</dbReference>
<evidence type="ECO:0000313" key="4">
    <source>
        <dbReference type="EMBL" id="SHK50381.1"/>
    </source>
</evidence>